<dbReference type="Proteomes" id="UP000018144">
    <property type="component" value="Unassembled WGS sequence"/>
</dbReference>
<protein>
    <submittedName>
        <fullName evidence="1">Uncharacterized protein</fullName>
    </submittedName>
</protein>
<dbReference type="EMBL" id="HF935209">
    <property type="protein sequence ID" value="CCX04594.1"/>
    <property type="molecule type" value="Genomic_DNA"/>
</dbReference>
<accession>U4KYB4</accession>
<keyword evidence="2" id="KW-1185">Reference proteome</keyword>
<evidence type="ECO:0000313" key="2">
    <source>
        <dbReference type="Proteomes" id="UP000018144"/>
    </source>
</evidence>
<dbReference type="AlphaFoldDB" id="U4KYB4"/>
<sequence>MITPPIYDPNRPEPYSTNVLKIKDEPYSKEIRDIIRHHKLQYTLADDWTDHRVMLYILDESEFFKLPFQRTSPTDQSVPIDTLMSPDMSLTKYQSVIKRFPGEHMILGWEDSSVFIETCWSQLDVVKKKMARLGKDNVKDKLVMEKIPELNQSDAI</sequence>
<gene>
    <name evidence="1" type="ORF">PCON_02776</name>
</gene>
<reference evidence="1 2" key="1">
    <citation type="journal article" date="2013" name="PLoS Genet.">
        <title>The genome and development-dependent transcriptomes of Pyronema confluens: a window into fungal evolution.</title>
        <authorList>
            <person name="Traeger S."/>
            <person name="Altegoer F."/>
            <person name="Freitag M."/>
            <person name="Gabaldon T."/>
            <person name="Kempken F."/>
            <person name="Kumar A."/>
            <person name="Marcet-Houben M."/>
            <person name="Poggeler S."/>
            <person name="Stajich J.E."/>
            <person name="Nowrousian M."/>
        </authorList>
    </citation>
    <scope>NUCLEOTIDE SEQUENCE [LARGE SCALE GENOMIC DNA]</scope>
    <source>
        <strain evidence="2">CBS 100304</strain>
        <tissue evidence="1">Vegetative mycelium</tissue>
    </source>
</reference>
<name>U4KYB4_PYROM</name>
<organism evidence="1 2">
    <name type="scientific">Pyronema omphalodes (strain CBS 100304)</name>
    <name type="common">Pyronema confluens</name>
    <dbReference type="NCBI Taxonomy" id="1076935"/>
    <lineage>
        <taxon>Eukaryota</taxon>
        <taxon>Fungi</taxon>
        <taxon>Dikarya</taxon>
        <taxon>Ascomycota</taxon>
        <taxon>Pezizomycotina</taxon>
        <taxon>Pezizomycetes</taxon>
        <taxon>Pezizales</taxon>
        <taxon>Pyronemataceae</taxon>
        <taxon>Pyronema</taxon>
    </lineage>
</organism>
<evidence type="ECO:0000313" key="1">
    <source>
        <dbReference type="EMBL" id="CCX04594.1"/>
    </source>
</evidence>
<proteinExistence type="predicted"/>